<reference evidence="1" key="1">
    <citation type="journal article" date="2022" name="Front. Microbiol.">
        <title>Feed Insects as a Reservoir of Granadaene-Producing Lactococci.</title>
        <authorList>
            <person name="Neuzil-Bunesova V."/>
            <person name="Ramirez Garcia A."/>
            <person name="Modrackova N."/>
            <person name="Makovska M."/>
            <person name="Sabolova M."/>
            <person name="Sproer C."/>
            <person name="Bunk B."/>
            <person name="Blom J."/>
            <person name="Schwab C."/>
        </authorList>
    </citation>
    <scope>NUCLEOTIDE SEQUENCE</scope>
    <source>
        <strain evidence="1">I4/6O</strain>
    </source>
</reference>
<dbReference type="Proteomes" id="UP001056730">
    <property type="component" value="Chromosome"/>
</dbReference>
<name>A0A9Q8Y3B2_9LACT</name>
<sequence>MIEMKLNFPMDKCPYCGSEDFIRKVKIFGYGFEVYESNGVFKEENSALHDSLRYKQNKRFYCFDCEKYLFTIN</sequence>
<dbReference type="RefSeq" id="WP_252170256.1">
    <property type="nucleotide sequence ID" value="NZ_CP086395.1"/>
</dbReference>
<protein>
    <submittedName>
        <fullName evidence="1">Uncharacterized protein</fullName>
    </submittedName>
</protein>
<gene>
    <name evidence="1" type="ORF">LMK00_03805</name>
</gene>
<evidence type="ECO:0000313" key="2">
    <source>
        <dbReference type="Proteomes" id="UP001056730"/>
    </source>
</evidence>
<dbReference type="EMBL" id="CP086395">
    <property type="protein sequence ID" value="USJ21136.1"/>
    <property type="molecule type" value="Genomic_DNA"/>
</dbReference>
<dbReference type="KEGG" id="lfo:LMK00_03805"/>
<evidence type="ECO:0000313" key="1">
    <source>
        <dbReference type="EMBL" id="USJ21136.1"/>
    </source>
</evidence>
<accession>A0A9Q8Y3B2</accession>
<dbReference type="AlphaFoldDB" id="A0A9Q8Y3B2"/>
<organism evidence="1 2">
    <name type="scientific">Lactococcus formosensis</name>
    <dbReference type="NCBI Taxonomy" id="1281486"/>
    <lineage>
        <taxon>Bacteria</taxon>
        <taxon>Bacillati</taxon>
        <taxon>Bacillota</taxon>
        <taxon>Bacilli</taxon>
        <taxon>Lactobacillales</taxon>
        <taxon>Streptococcaceae</taxon>
        <taxon>Lactococcus</taxon>
    </lineage>
</organism>
<proteinExistence type="predicted"/>